<reference evidence="2 3" key="1">
    <citation type="submission" date="2021-01" db="EMBL/GenBank/DDBJ databases">
        <title>Whole genome shotgun sequence of Planobispora longispora NBRC 13918.</title>
        <authorList>
            <person name="Komaki H."/>
            <person name="Tamura T."/>
        </authorList>
    </citation>
    <scope>NUCLEOTIDE SEQUENCE [LARGE SCALE GENOMIC DNA]</scope>
    <source>
        <strain evidence="2 3">NBRC 13918</strain>
    </source>
</reference>
<keyword evidence="1" id="KW-0812">Transmembrane</keyword>
<comment type="caution">
    <text evidence="2">The sequence shown here is derived from an EMBL/GenBank/DDBJ whole genome shotgun (WGS) entry which is preliminary data.</text>
</comment>
<gene>
    <name evidence="2" type="ORF">Plo01_59300</name>
</gene>
<evidence type="ECO:0000313" key="2">
    <source>
        <dbReference type="EMBL" id="GIH79501.1"/>
    </source>
</evidence>
<evidence type="ECO:0000256" key="1">
    <source>
        <dbReference type="SAM" id="Phobius"/>
    </source>
</evidence>
<dbReference type="EMBL" id="BOOH01000049">
    <property type="protein sequence ID" value="GIH79501.1"/>
    <property type="molecule type" value="Genomic_DNA"/>
</dbReference>
<proteinExistence type="predicted"/>
<sequence length="271" mass="29281">MFAVLPAELLIAVLLLSGVSLPLPVIVAAETLVAAVFVLETAVAWRLFRAERRGGADRRAALRATLHLLVPVKVRRIMEFELKSALSLLQWVARRRVGVSPGDAAVPYWGGQSTMWTMFTFAMVVETVGLEILLRALEAPDGLRIAVLVLDLYGILYALALAAACVTRPHVVSPAGLRVRYGVYLDVRVPRELISSARTARNYNESGMVSVQDGRLGVAVSSQTNVVVELTEPLTVIRPLGESTEVTQIRLFADDPAAVLAVLRPLPSPAA</sequence>
<feature type="transmembrane region" description="Helical" evidence="1">
    <location>
        <begin position="32"/>
        <end position="48"/>
    </location>
</feature>
<name>A0A8J3W952_9ACTN</name>
<evidence type="ECO:0000313" key="3">
    <source>
        <dbReference type="Proteomes" id="UP000616724"/>
    </source>
</evidence>
<keyword evidence="1" id="KW-0472">Membrane</keyword>
<organism evidence="2 3">
    <name type="scientific">Planobispora longispora</name>
    <dbReference type="NCBI Taxonomy" id="28887"/>
    <lineage>
        <taxon>Bacteria</taxon>
        <taxon>Bacillati</taxon>
        <taxon>Actinomycetota</taxon>
        <taxon>Actinomycetes</taxon>
        <taxon>Streptosporangiales</taxon>
        <taxon>Streptosporangiaceae</taxon>
        <taxon>Planobispora</taxon>
    </lineage>
</organism>
<protein>
    <submittedName>
        <fullName evidence="2">Uncharacterized protein</fullName>
    </submittedName>
</protein>
<dbReference type="Proteomes" id="UP000616724">
    <property type="component" value="Unassembled WGS sequence"/>
</dbReference>
<accession>A0A8J3W952</accession>
<feature type="transmembrane region" description="Helical" evidence="1">
    <location>
        <begin position="145"/>
        <end position="164"/>
    </location>
</feature>
<keyword evidence="3" id="KW-1185">Reference proteome</keyword>
<keyword evidence="1" id="KW-1133">Transmembrane helix</keyword>
<dbReference type="AlphaFoldDB" id="A0A8J3W952"/>